<gene>
    <name evidence="1" type="ORF">PROFUN_03683</name>
</gene>
<protein>
    <submittedName>
        <fullName evidence="1">Uncharacterized protein</fullName>
    </submittedName>
</protein>
<dbReference type="AlphaFoldDB" id="A0A2P6NSJ9"/>
<proteinExistence type="predicted"/>
<organism evidence="1 2">
    <name type="scientific">Planoprotostelium fungivorum</name>
    <dbReference type="NCBI Taxonomy" id="1890364"/>
    <lineage>
        <taxon>Eukaryota</taxon>
        <taxon>Amoebozoa</taxon>
        <taxon>Evosea</taxon>
        <taxon>Variosea</taxon>
        <taxon>Cavosteliida</taxon>
        <taxon>Cavosteliaceae</taxon>
        <taxon>Planoprotostelium</taxon>
    </lineage>
</organism>
<dbReference type="EMBL" id="MDYQ01000025">
    <property type="protein sequence ID" value="PRP86935.1"/>
    <property type="molecule type" value="Genomic_DNA"/>
</dbReference>
<reference evidence="1 2" key="1">
    <citation type="journal article" date="2018" name="Genome Biol. Evol.">
        <title>Multiple Roots of Fruiting Body Formation in Amoebozoa.</title>
        <authorList>
            <person name="Hillmann F."/>
            <person name="Forbes G."/>
            <person name="Novohradska S."/>
            <person name="Ferling I."/>
            <person name="Riege K."/>
            <person name="Groth M."/>
            <person name="Westermann M."/>
            <person name="Marz M."/>
            <person name="Spaller T."/>
            <person name="Winckler T."/>
            <person name="Schaap P."/>
            <person name="Glockner G."/>
        </authorList>
    </citation>
    <scope>NUCLEOTIDE SEQUENCE [LARGE SCALE GENOMIC DNA]</scope>
    <source>
        <strain evidence="1 2">Jena</strain>
    </source>
</reference>
<dbReference type="Proteomes" id="UP000241769">
    <property type="component" value="Unassembled WGS sequence"/>
</dbReference>
<keyword evidence="2" id="KW-1185">Reference proteome</keyword>
<evidence type="ECO:0000313" key="1">
    <source>
        <dbReference type="EMBL" id="PRP86935.1"/>
    </source>
</evidence>
<accession>A0A2P6NSJ9</accession>
<comment type="caution">
    <text evidence="1">The sequence shown here is derived from an EMBL/GenBank/DDBJ whole genome shotgun (WGS) entry which is preliminary data.</text>
</comment>
<name>A0A2P6NSJ9_9EUKA</name>
<sequence>MFFQATEKVVRLQFNLSAQLDTGVSSSNYPVPPQSETESPYLEGLLYSSPLLPRLVARSTDRLY</sequence>
<dbReference type="InParanoid" id="A0A2P6NSJ9"/>
<evidence type="ECO:0000313" key="2">
    <source>
        <dbReference type="Proteomes" id="UP000241769"/>
    </source>
</evidence>